<dbReference type="Proteomes" id="UP000790377">
    <property type="component" value="Unassembled WGS sequence"/>
</dbReference>
<evidence type="ECO:0000313" key="1">
    <source>
        <dbReference type="EMBL" id="KAH7908508.1"/>
    </source>
</evidence>
<dbReference type="EMBL" id="MU267818">
    <property type="protein sequence ID" value="KAH7908508.1"/>
    <property type="molecule type" value="Genomic_DNA"/>
</dbReference>
<comment type="caution">
    <text evidence="1">The sequence shown here is derived from an EMBL/GenBank/DDBJ whole genome shotgun (WGS) entry which is preliminary data.</text>
</comment>
<accession>A0ACB8A616</accession>
<reference evidence="1" key="1">
    <citation type="journal article" date="2021" name="New Phytol.">
        <title>Evolutionary innovations through gain and loss of genes in the ectomycorrhizal Boletales.</title>
        <authorList>
            <person name="Wu G."/>
            <person name="Miyauchi S."/>
            <person name="Morin E."/>
            <person name="Kuo A."/>
            <person name="Drula E."/>
            <person name="Varga T."/>
            <person name="Kohler A."/>
            <person name="Feng B."/>
            <person name="Cao Y."/>
            <person name="Lipzen A."/>
            <person name="Daum C."/>
            <person name="Hundley H."/>
            <person name="Pangilinan J."/>
            <person name="Johnson J."/>
            <person name="Barry K."/>
            <person name="LaButti K."/>
            <person name="Ng V."/>
            <person name="Ahrendt S."/>
            <person name="Min B."/>
            <person name="Choi I.G."/>
            <person name="Park H."/>
            <person name="Plett J.M."/>
            <person name="Magnuson J."/>
            <person name="Spatafora J.W."/>
            <person name="Nagy L.G."/>
            <person name="Henrissat B."/>
            <person name="Grigoriev I.V."/>
            <person name="Yang Z.L."/>
            <person name="Xu J."/>
            <person name="Martin F.M."/>
        </authorList>
    </citation>
    <scope>NUCLEOTIDE SEQUENCE</scope>
    <source>
        <strain evidence="1">ATCC 28755</strain>
    </source>
</reference>
<keyword evidence="2" id="KW-1185">Reference proteome</keyword>
<name>A0ACB8A616_9AGAM</name>
<protein>
    <submittedName>
        <fullName evidence="1">Glutathione S-transferase</fullName>
    </submittedName>
</protein>
<organism evidence="1 2">
    <name type="scientific">Hygrophoropsis aurantiaca</name>
    <dbReference type="NCBI Taxonomy" id="72124"/>
    <lineage>
        <taxon>Eukaryota</taxon>
        <taxon>Fungi</taxon>
        <taxon>Dikarya</taxon>
        <taxon>Basidiomycota</taxon>
        <taxon>Agaricomycotina</taxon>
        <taxon>Agaricomycetes</taxon>
        <taxon>Agaricomycetidae</taxon>
        <taxon>Boletales</taxon>
        <taxon>Coniophorineae</taxon>
        <taxon>Hygrophoropsidaceae</taxon>
        <taxon>Hygrophoropsis</taxon>
    </lineage>
</organism>
<proteinExistence type="predicted"/>
<gene>
    <name evidence="1" type="ORF">BJ138DRAFT_1157543</name>
</gene>
<sequence>MSKPFILYTAPTPNGHKVSIFLEELKVIYGDAVDYDVEKINISTNVQKEPWFIKLNPNGRIPVLVDRSRNNFAVFETAAILLYLEQHYDTKKIFSFEDANELSEQFQWMFFAHGGVGPMQGQAHHFLHYAPENIPYGKKRYQDETKRLYGVLNIRLTGREYLVGAGAGKYSVADINVFPWVRIHKHAGIENLDEFPNVKAWVERIIAKPAVAAGIA</sequence>
<evidence type="ECO:0000313" key="2">
    <source>
        <dbReference type="Proteomes" id="UP000790377"/>
    </source>
</evidence>